<dbReference type="GO" id="GO:0016798">
    <property type="term" value="F:hydrolase activity, acting on glycosyl bonds"/>
    <property type="evidence" value="ECO:0007669"/>
    <property type="project" value="InterPro"/>
</dbReference>
<dbReference type="SUPFAM" id="SSF51126">
    <property type="entry name" value="Pectin lyase-like"/>
    <property type="match status" value="1"/>
</dbReference>
<dbReference type="RefSeq" id="WP_161407222.1">
    <property type="nucleotide sequence ID" value="NZ_WTUZ01000016.1"/>
</dbReference>
<dbReference type="InterPro" id="IPR024535">
    <property type="entry name" value="RHGA/B-epi-like_pectate_lyase"/>
</dbReference>
<organism evidence="4 5">
    <name type="scientific">Paenibacillus silvestris</name>
    <dbReference type="NCBI Taxonomy" id="2606219"/>
    <lineage>
        <taxon>Bacteria</taxon>
        <taxon>Bacillati</taxon>
        <taxon>Bacillota</taxon>
        <taxon>Bacilli</taxon>
        <taxon>Bacillales</taxon>
        <taxon>Paenibacillaceae</taxon>
        <taxon>Paenibacillus</taxon>
    </lineage>
</organism>
<sequence length="805" mass="86781">MAQTWRSSLYPDNWTLGYTDTQGNFLQDFSYAGYWRGEKQIPLTPPGSVYNVVTQYGADASGKADSTVAIQNAINAAGAAGGGVVYLPAGTYRVHPQGTSSSALWINNNNVVLRGAGKTATFIYNDTPNMREKSVIRVAPAHSADWHTPTNAPTSIRGDVNPLATVIPVGSVSGYSANDFIVLHSDATDAFIAEHGMAGKWNTGAVKGPSFYRKITAIDPAANTLTVDIPIRYSLKARDKARVYKVGEMLSEIGIEQLSIGMKQHTGSSWGDLDYKKPGTAAYEVHGSKAIGLSNVKNSWIDQVDSFKPSSNTSDLHLLSHGIVLYQSRTITVQNTHLQKPQYRGEGGNGYLYLMQGEDNLVQHATASLGRHSFTFQYMWTSGNVIHNSTSNQPRLATDFHMYLSMANLLDNMTMNGDFIEAVYRPYGTVEHGWTTSQSVIWNTNGVAYAPGQSAIVKSKQFGRGYVIGTRGAASGVEYNVPSTERSAPQDLVEGVGTGGDLTPQSLYLDQKQKRSGGVPPVIYTPIPGKIEAEQYSAMSGVQLENTKAVGGGLNVGWIDAGDWMDYAVNVAAAGNYKVELNVASQVDTGSIQLKIGDTVLSTISVPNTGGWQEWKTVSGEVNLSAGQNKLRLHAAGPGFNLNWMQFTNQQPVNGQPTPQKPANLIKNSGFETGNLEGWTEWHSGAESACKVDADKPHTGSNKLTHWLAGAYQQLTSQSLTVPNGVYSVSVWARSGGGHKALHLFAKNYGAAEVQAVIGSNPVVNYTKYTIDNVKVTNGRIEIGVWSDANAGNWAAFDDFELLIK</sequence>
<dbReference type="InterPro" id="IPR008979">
    <property type="entry name" value="Galactose-bd-like_sf"/>
</dbReference>
<keyword evidence="1" id="KW-0732">Signal</keyword>
<dbReference type="SUPFAM" id="SSF49785">
    <property type="entry name" value="Galactose-binding domain-like"/>
    <property type="match status" value="2"/>
</dbReference>
<dbReference type="GO" id="GO:0030246">
    <property type="term" value="F:carbohydrate binding"/>
    <property type="evidence" value="ECO:0007669"/>
    <property type="project" value="InterPro"/>
</dbReference>
<dbReference type="Gene3D" id="2.60.120.260">
    <property type="entry name" value="Galactose-binding domain-like"/>
    <property type="match status" value="2"/>
</dbReference>
<evidence type="ECO:0000313" key="5">
    <source>
        <dbReference type="Proteomes" id="UP000481087"/>
    </source>
</evidence>
<dbReference type="InterPro" id="IPR006584">
    <property type="entry name" value="Cellulose-bd_IV"/>
</dbReference>
<dbReference type="Gene3D" id="2.160.20.10">
    <property type="entry name" value="Single-stranded right-handed beta-helix, Pectin lyase-like"/>
    <property type="match status" value="1"/>
</dbReference>
<evidence type="ECO:0000256" key="1">
    <source>
        <dbReference type="ARBA" id="ARBA00022729"/>
    </source>
</evidence>
<reference evidence="4 5" key="1">
    <citation type="submission" date="2019-12" db="EMBL/GenBank/DDBJ databases">
        <title>Paenibacillus sp. nov. sp. isolated from soil.</title>
        <authorList>
            <person name="Kim J."/>
            <person name="Jeong S.E."/>
            <person name="Jung H.S."/>
            <person name="Jeon C.O."/>
        </authorList>
    </citation>
    <scope>NUCLEOTIDE SEQUENCE [LARGE SCALE GENOMIC DNA]</scope>
    <source>
        <strain evidence="4 5">5J-6</strain>
    </source>
</reference>
<dbReference type="SMART" id="SM00606">
    <property type="entry name" value="CBD_IV"/>
    <property type="match status" value="1"/>
</dbReference>
<dbReference type="Pfam" id="PF12708">
    <property type="entry name" value="Pect-lyase_RHGA_epim"/>
    <property type="match status" value="1"/>
</dbReference>
<evidence type="ECO:0000259" key="3">
    <source>
        <dbReference type="PROSITE" id="PS51175"/>
    </source>
</evidence>
<name>A0A6L8V1D3_9BACL</name>
<protein>
    <submittedName>
        <fullName evidence="4">Carbohydrate-binding protein</fullName>
    </submittedName>
</protein>
<dbReference type="Proteomes" id="UP000481087">
    <property type="component" value="Unassembled WGS sequence"/>
</dbReference>
<evidence type="ECO:0000256" key="2">
    <source>
        <dbReference type="ARBA" id="ARBA00022801"/>
    </source>
</evidence>
<dbReference type="EMBL" id="WTUZ01000016">
    <property type="protein sequence ID" value="MZQ83040.1"/>
    <property type="molecule type" value="Genomic_DNA"/>
</dbReference>
<dbReference type="InterPro" id="IPR012334">
    <property type="entry name" value="Pectin_lyas_fold"/>
</dbReference>
<evidence type="ECO:0000313" key="4">
    <source>
        <dbReference type="EMBL" id="MZQ83040.1"/>
    </source>
</evidence>
<keyword evidence="5" id="KW-1185">Reference proteome</keyword>
<comment type="caution">
    <text evidence="4">The sequence shown here is derived from an EMBL/GenBank/DDBJ whole genome shotgun (WGS) entry which is preliminary data.</text>
</comment>
<dbReference type="Pfam" id="PF03422">
    <property type="entry name" value="CBM_6"/>
    <property type="match status" value="1"/>
</dbReference>
<dbReference type="PROSITE" id="PS51175">
    <property type="entry name" value="CBM6"/>
    <property type="match status" value="1"/>
</dbReference>
<dbReference type="InterPro" id="IPR003305">
    <property type="entry name" value="CenC_carb-bd"/>
</dbReference>
<feature type="domain" description="CBM6" evidence="3">
    <location>
        <begin position="529"/>
        <end position="648"/>
    </location>
</feature>
<dbReference type="AlphaFoldDB" id="A0A6L8V1D3"/>
<dbReference type="CDD" id="cd04080">
    <property type="entry name" value="CBM6_cellulase-like"/>
    <property type="match status" value="1"/>
</dbReference>
<gene>
    <name evidence="4" type="ORF">GQF01_13080</name>
</gene>
<dbReference type="Pfam" id="PF02018">
    <property type="entry name" value="CBM_4_9"/>
    <property type="match status" value="1"/>
</dbReference>
<accession>A0A6L8V1D3</accession>
<keyword evidence="2" id="KW-0378">Hydrolase</keyword>
<proteinExistence type="predicted"/>
<dbReference type="InterPro" id="IPR005084">
    <property type="entry name" value="CBM6"/>
</dbReference>
<dbReference type="InterPro" id="IPR011050">
    <property type="entry name" value="Pectin_lyase_fold/virulence"/>
</dbReference>